<comment type="subcellular location">
    <subcellularLocation>
        <location evidence="1 12">Host nucleus</location>
    </subcellularLocation>
</comment>
<comment type="function">
    <text evidence="12">Plays a role in the initiation of viral DNA replication. A dimer of E2 interacts with a dimer of E1 in order to improve specificity of E1 DNA binding activity. Once the complex recognizes and binds DNA at specific sites, the E2 dimer is removed from DNA. E2 also regulates viral transcription through binding to the E2RE response element (5'-ACCNNNNNNGGT-3') present in multiple copies in the regulatory regions of the viral genome. Activates or represses transcription depending on E2RE's position with regards to proximal promoter elements including the TATA-box. Repression occurs by sterically hindering the assembly of the transcription initiation complex.</text>
</comment>
<feature type="compositionally biased region" description="Basic residues" evidence="13">
    <location>
        <begin position="238"/>
        <end position="252"/>
    </location>
</feature>
<evidence type="ECO:0000256" key="6">
    <source>
        <dbReference type="ARBA" id="ARBA00022562"/>
    </source>
</evidence>
<protein>
    <recommendedName>
        <fullName evidence="12">Regulatory protein E2</fullName>
    </recommendedName>
</protein>
<evidence type="ECO:0000259" key="15">
    <source>
        <dbReference type="Pfam" id="PF00511"/>
    </source>
</evidence>
<dbReference type="Gene3D" id="1.10.287.30">
    <property type="entry name" value="E2 (early) protein, N terminal domain, subdomain 1"/>
    <property type="match status" value="1"/>
</dbReference>
<dbReference type="InterPro" id="IPR036050">
    <property type="entry name" value="Regulatory_protein_E2_N"/>
</dbReference>
<dbReference type="InterPro" id="IPR042503">
    <property type="entry name" value="Regulatory_protein_E2_N_1"/>
</dbReference>
<gene>
    <name evidence="12" type="primary">E2</name>
</gene>
<evidence type="ECO:0000259" key="14">
    <source>
        <dbReference type="Pfam" id="PF00508"/>
    </source>
</evidence>
<dbReference type="InterPro" id="IPR033668">
    <property type="entry name" value="Reg_prot_E2"/>
</dbReference>
<comment type="subunit">
    <text evidence="12">Binds DNA as homodimer. Interacts with protein E1; this interaction greatly increases E1 DNA-binding activity. Interacts with protein L1; this interaction enhances E2-dependent replication and transcription activation. Interacts with protein L2; this interaction inhibits E2 transcriptional activity but not DNA replication function E2. Interacts with protein E7; this interaction inhibits E7 oncogenic activity. Interacts with host TAF1; this interaction modulates E2-dependent transcriptional regulation. Interacts with host BRD4; this interaction mediates E2 transcriptional activation function. Additionally, the interaction with host BRD4 on mitotic chromosomes mediates tethering of the viral genome. Interacts with host TOPBP1; this interaction is required for optimal viral DNA replication.</text>
</comment>
<dbReference type="HAMAP" id="MF_04001">
    <property type="entry name" value="PPV_E2"/>
    <property type="match status" value="1"/>
</dbReference>
<evidence type="ECO:0000256" key="8">
    <source>
        <dbReference type="ARBA" id="ARBA00023015"/>
    </source>
</evidence>
<keyword evidence="7 12" id="KW-0235">DNA replication</keyword>
<proteinExistence type="inferred from homology"/>
<dbReference type="GO" id="GO:0039693">
    <property type="term" value="P:viral DNA genome replication"/>
    <property type="evidence" value="ECO:0007669"/>
    <property type="project" value="UniProtKB-UniRule"/>
</dbReference>
<evidence type="ECO:0000256" key="7">
    <source>
        <dbReference type="ARBA" id="ARBA00022705"/>
    </source>
</evidence>
<dbReference type="GO" id="GO:0006260">
    <property type="term" value="P:DNA replication"/>
    <property type="evidence" value="ECO:0007669"/>
    <property type="project" value="UniProtKB-KW"/>
</dbReference>
<dbReference type="Gene3D" id="3.30.70.330">
    <property type="match status" value="1"/>
</dbReference>
<dbReference type="Pfam" id="PF00511">
    <property type="entry name" value="PPV_E2_C"/>
    <property type="match status" value="1"/>
</dbReference>
<comment type="caution">
    <text evidence="12">Lacks conserved residue(s) required for the propagation of feature annotation.</text>
</comment>
<keyword evidence="8 12" id="KW-0805">Transcription regulation</keyword>
<dbReference type="InterPro" id="IPR042504">
    <property type="entry name" value="Regulatory_protein_E2_N_2"/>
</dbReference>
<dbReference type="GO" id="GO:0006275">
    <property type="term" value="P:regulation of DNA replication"/>
    <property type="evidence" value="ECO:0007669"/>
    <property type="project" value="UniProtKB-UniRule"/>
</dbReference>
<dbReference type="Gene3D" id="2.170.200.10">
    <property type="entry name" value="Papillomavirus E2 early protein domain"/>
    <property type="match status" value="1"/>
</dbReference>
<feature type="region of interest" description="Disordered" evidence="13">
    <location>
        <begin position="197"/>
        <end position="311"/>
    </location>
</feature>
<feature type="domain" description="Papillomavirus E2 N-terminal" evidence="14">
    <location>
        <begin position="1"/>
        <end position="196"/>
    </location>
</feature>
<keyword evidence="4 12" id="KW-0244">Early protein</keyword>
<feature type="compositionally biased region" description="Basic residues" evidence="13">
    <location>
        <begin position="263"/>
        <end position="276"/>
    </location>
</feature>
<accession>A0A385PK81</accession>
<evidence type="ECO:0000256" key="1">
    <source>
        <dbReference type="ARBA" id="ARBA00004147"/>
    </source>
</evidence>
<organism evidence="16">
    <name type="scientific">Human papillomavirus</name>
    <dbReference type="NCBI Taxonomy" id="10566"/>
    <lineage>
        <taxon>Viruses</taxon>
        <taxon>Monodnaviria</taxon>
        <taxon>Shotokuvirae</taxon>
        <taxon>Cossaviricota</taxon>
        <taxon>Papovaviricetes</taxon>
        <taxon>Zurhausenvirales</taxon>
        <taxon>Papillomaviridae</taxon>
    </lineage>
</organism>
<evidence type="ECO:0000256" key="13">
    <source>
        <dbReference type="SAM" id="MobiDB-lite"/>
    </source>
</evidence>
<comment type="PTM">
    <text evidence="12">Phosphorylated.</text>
</comment>
<keyword evidence="3 12" id="KW-0678">Repressor</keyword>
<dbReference type="GO" id="GO:0042025">
    <property type="term" value="C:host cell nucleus"/>
    <property type="evidence" value="ECO:0007669"/>
    <property type="project" value="UniProtKB-SubCell"/>
</dbReference>
<evidence type="ECO:0000256" key="5">
    <source>
        <dbReference type="ARBA" id="ARBA00022553"/>
    </source>
</evidence>
<dbReference type="EMBL" id="MH777303">
    <property type="protein sequence ID" value="AYA94274.1"/>
    <property type="molecule type" value="Genomic_DNA"/>
</dbReference>
<feature type="region of interest" description="DNA-binding domain" evidence="12">
    <location>
        <begin position="319"/>
        <end position="401"/>
    </location>
</feature>
<evidence type="ECO:0000256" key="11">
    <source>
        <dbReference type="ARBA" id="ARBA00023163"/>
    </source>
</evidence>
<feature type="domain" description="Papillomavirus E2 C-terminal" evidence="15">
    <location>
        <begin position="321"/>
        <end position="398"/>
    </location>
</feature>
<dbReference type="Pfam" id="PF00508">
    <property type="entry name" value="PPV_E2_N"/>
    <property type="match status" value="1"/>
</dbReference>
<keyword evidence="10 12" id="KW-0010">Activator</keyword>
<keyword evidence="11 12" id="KW-0804">Transcription</keyword>
<dbReference type="InterPro" id="IPR001866">
    <property type="entry name" value="PPV_E2_N"/>
</dbReference>
<dbReference type="SUPFAM" id="SSF51332">
    <property type="entry name" value="E2 regulatory, transactivation domain"/>
    <property type="match status" value="1"/>
</dbReference>
<dbReference type="GO" id="GO:0003677">
    <property type="term" value="F:DNA binding"/>
    <property type="evidence" value="ECO:0007669"/>
    <property type="project" value="UniProtKB-UniRule"/>
</dbReference>
<evidence type="ECO:0000256" key="3">
    <source>
        <dbReference type="ARBA" id="ARBA00022491"/>
    </source>
</evidence>
<evidence type="ECO:0000256" key="9">
    <source>
        <dbReference type="ARBA" id="ARBA00023125"/>
    </source>
</evidence>
<sequence length="401" mass="46045">MEKLTERYELIQEKLLQIYEEGSHDIDAQITHWKLLRKEAALMYYARKHGLQRIGMQPLPNLVAAEQKAKNAIMMYLQLESLKASPYGSESWSLTETSLELYLAPPKHTFKKGGFTVDVIFDNDEDNDFPYTAWKYIYYQDNEGQWHKVEGQADYHGLFYETDTDKIYYVLIEDDAPRFSKTGTWQVKYKNKTFYASSVTSSGQPGSPADPTDTDTGESTYSLASPTRRPPSSPQQQRSRKRLRQSPSRHTRQASSEEETSTRLRRRSTTTKRRRRDPCTSGGAADLDWPSPEEVGSSHRSPKGQHCGRLGRLKEEARDPPIVFVGGRANVLKCWRKRLKDKHHKLFHKLSTCFAWAGDEESGLTNRMIVAFNDKKQRSAFLATVKFPKDTTYSLGSLDHL</sequence>
<keyword evidence="5 12" id="KW-0597">Phosphoprotein</keyword>
<evidence type="ECO:0000313" key="16">
    <source>
        <dbReference type="EMBL" id="AYA94274.1"/>
    </source>
</evidence>
<dbReference type="SUPFAM" id="SSF54957">
    <property type="entry name" value="Viral DNA-binding domain"/>
    <property type="match status" value="1"/>
</dbReference>
<dbReference type="GO" id="GO:0000166">
    <property type="term" value="F:nucleotide binding"/>
    <property type="evidence" value="ECO:0007669"/>
    <property type="project" value="UniProtKB-UniRule"/>
</dbReference>
<reference evidence="16" key="1">
    <citation type="journal article" date="2018" name="Nat. Med.">
        <title>Expanded skin virome in DOCK8-deficient patients.</title>
        <authorList>
            <consortium name="NISC Comparative Sequencing Program"/>
            <person name="Tirosh O."/>
            <person name="Conlan S."/>
            <person name="Deming C."/>
            <person name="Lee-Lin S.Q."/>
            <person name="Huang X."/>
            <person name="Su H.C."/>
            <person name="Freeman A.F."/>
            <person name="Segre J.A."/>
            <person name="Kong H.H."/>
        </authorList>
    </citation>
    <scope>NUCLEOTIDE SEQUENCE</scope>
    <source>
        <strain evidence="16">HPV-mSK_161</strain>
    </source>
</reference>
<comment type="similarity">
    <text evidence="12">Belongs to the papillomaviridae E2 protein family.</text>
</comment>
<evidence type="ECO:0000256" key="12">
    <source>
        <dbReference type="HAMAP-Rule" id="MF_04001"/>
    </source>
</evidence>
<keyword evidence="6 12" id="KW-1048">Host nucleus</keyword>
<dbReference type="InterPro" id="IPR000427">
    <property type="entry name" value="Papillomavirus_E2_C"/>
</dbReference>
<dbReference type="InterPro" id="IPR012677">
    <property type="entry name" value="Nucleotide-bd_a/b_plait_sf"/>
</dbReference>
<keyword evidence="9 12" id="KW-0238">DNA-binding</keyword>
<evidence type="ECO:0000256" key="10">
    <source>
        <dbReference type="ARBA" id="ARBA00023159"/>
    </source>
</evidence>
<name>A0A385PK81_9PAPI</name>
<dbReference type="GO" id="GO:0003700">
    <property type="term" value="F:DNA-binding transcription factor activity"/>
    <property type="evidence" value="ECO:0007669"/>
    <property type="project" value="UniProtKB-UniRule"/>
</dbReference>
<evidence type="ECO:0000256" key="2">
    <source>
        <dbReference type="ARBA" id="ARBA00007794"/>
    </source>
</evidence>
<dbReference type="GO" id="GO:0006351">
    <property type="term" value="P:DNA-templated transcription"/>
    <property type="evidence" value="ECO:0007669"/>
    <property type="project" value="UniProtKB-UniRule"/>
</dbReference>
<comment type="similarity">
    <text evidence="2">Belongs to the papillomaviridae E8^E2C protein family.</text>
</comment>
<dbReference type="InterPro" id="IPR035975">
    <property type="entry name" value="E2/EBNA1_C_sf"/>
</dbReference>
<evidence type="ECO:0000256" key="4">
    <source>
        <dbReference type="ARBA" id="ARBA00022518"/>
    </source>
</evidence>